<protein>
    <submittedName>
        <fullName evidence="1">Uncharacterized protein</fullName>
    </submittedName>
</protein>
<accession>A0A0F9RX95</accession>
<evidence type="ECO:0000313" key="1">
    <source>
        <dbReference type="EMBL" id="KKN21778.1"/>
    </source>
</evidence>
<reference evidence="1" key="1">
    <citation type="journal article" date="2015" name="Nature">
        <title>Complex archaea that bridge the gap between prokaryotes and eukaryotes.</title>
        <authorList>
            <person name="Spang A."/>
            <person name="Saw J.H."/>
            <person name="Jorgensen S.L."/>
            <person name="Zaremba-Niedzwiedzka K."/>
            <person name="Martijn J."/>
            <person name="Lind A.E."/>
            <person name="van Eijk R."/>
            <person name="Schleper C."/>
            <person name="Guy L."/>
            <person name="Ettema T.J."/>
        </authorList>
    </citation>
    <scope>NUCLEOTIDE SEQUENCE</scope>
</reference>
<organism evidence="1">
    <name type="scientific">marine sediment metagenome</name>
    <dbReference type="NCBI Taxonomy" id="412755"/>
    <lineage>
        <taxon>unclassified sequences</taxon>
        <taxon>metagenomes</taxon>
        <taxon>ecological metagenomes</taxon>
    </lineage>
</organism>
<dbReference type="EMBL" id="LAZR01003120">
    <property type="protein sequence ID" value="KKN21778.1"/>
    <property type="molecule type" value="Genomic_DNA"/>
</dbReference>
<sequence length="276" mass="30120">MRVHDELGGLKYGLATGGSSTTLVDSGLGGADDDWNDGTVFVVEADGAAPEGEFAEVTGYASGTGTLTFSSSGINGISSAPATLDEYALASSKYKLDKMRGVINRALSKLPVETTDESLTTAANTKEYTFPAVTVDSMRRVYIAQTSTASNEGWVEMFNWYPEGSTLIFRSQPPTGKTIKLKYMAAQSRLAAYSDTLDNQIPLNRIVAEAYFLADVERIRRKGGRSVSMKRKLDDAKVDLAAARRQWKIYDPGTPFKPILSGKKGRRRRQAYGRWV</sequence>
<gene>
    <name evidence="1" type="ORF">LCGC14_0922040</name>
</gene>
<name>A0A0F9RX95_9ZZZZ</name>
<proteinExistence type="predicted"/>
<comment type="caution">
    <text evidence="1">The sequence shown here is derived from an EMBL/GenBank/DDBJ whole genome shotgun (WGS) entry which is preliminary data.</text>
</comment>
<dbReference type="AlphaFoldDB" id="A0A0F9RX95"/>